<dbReference type="InterPro" id="IPR049326">
    <property type="entry name" value="Rhodopsin_dom_fungi"/>
</dbReference>
<organism evidence="8 9">
    <name type="scientific">Aspergillus piperis CBS 112811</name>
    <dbReference type="NCBI Taxonomy" id="1448313"/>
    <lineage>
        <taxon>Eukaryota</taxon>
        <taxon>Fungi</taxon>
        <taxon>Dikarya</taxon>
        <taxon>Ascomycota</taxon>
        <taxon>Pezizomycotina</taxon>
        <taxon>Eurotiomycetes</taxon>
        <taxon>Eurotiomycetidae</taxon>
        <taxon>Eurotiales</taxon>
        <taxon>Aspergillaceae</taxon>
        <taxon>Aspergillus</taxon>
        <taxon>Aspergillus subgen. Circumdati</taxon>
    </lineage>
</organism>
<feature type="transmembrane region" description="Helical" evidence="6">
    <location>
        <begin position="140"/>
        <end position="169"/>
    </location>
</feature>
<dbReference type="AlphaFoldDB" id="A0A8G1QVH0"/>
<evidence type="ECO:0000256" key="4">
    <source>
        <dbReference type="ARBA" id="ARBA00023136"/>
    </source>
</evidence>
<dbReference type="Proteomes" id="UP000249526">
    <property type="component" value="Unassembled WGS sequence"/>
</dbReference>
<evidence type="ECO:0000256" key="6">
    <source>
        <dbReference type="SAM" id="Phobius"/>
    </source>
</evidence>
<keyword evidence="3 6" id="KW-1133">Transmembrane helix</keyword>
<keyword evidence="2 6" id="KW-0812">Transmembrane</keyword>
<dbReference type="Pfam" id="PF20684">
    <property type="entry name" value="Fung_rhodopsin"/>
    <property type="match status" value="1"/>
</dbReference>
<name>A0A8G1QVH0_9EURO</name>
<reference evidence="8 9" key="1">
    <citation type="submission" date="2018-02" db="EMBL/GenBank/DDBJ databases">
        <title>The genomes of Aspergillus section Nigri reveals drivers in fungal speciation.</title>
        <authorList>
            <consortium name="DOE Joint Genome Institute"/>
            <person name="Vesth T.C."/>
            <person name="Nybo J."/>
            <person name="Theobald S."/>
            <person name="Brandl J."/>
            <person name="Frisvad J.C."/>
            <person name="Nielsen K.F."/>
            <person name="Lyhne E.K."/>
            <person name="Kogle M.E."/>
            <person name="Kuo A."/>
            <person name="Riley R."/>
            <person name="Clum A."/>
            <person name="Nolan M."/>
            <person name="Lipzen A."/>
            <person name="Salamov A."/>
            <person name="Henrissat B."/>
            <person name="Wiebenga A."/>
            <person name="De vries R.P."/>
            <person name="Grigoriev I.V."/>
            <person name="Mortensen U.H."/>
            <person name="Andersen M.R."/>
            <person name="Baker S.E."/>
        </authorList>
    </citation>
    <scope>NUCLEOTIDE SEQUENCE [LARGE SCALE GENOMIC DNA]</scope>
    <source>
        <strain evidence="8 9">CBS 112811</strain>
    </source>
</reference>
<comment type="similarity">
    <text evidence="5">Belongs to the SAT4 family.</text>
</comment>
<evidence type="ECO:0000313" key="9">
    <source>
        <dbReference type="Proteomes" id="UP000249526"/>
    </source>
</evidence>
<dbReference type="GO" id="GO:0016020">
    <property type="term" value="C:membrane"/>
    <property type="evidence" value="ECO:0007669"/>
    <property type="project" value="UniProtKB-SubCell"/>
</dbReference>
<feature type="transmembrane region" description="Helical" evidence="6">
    <location>
        <begin position="189"/>
        <end position="212"/>
    </location>
</feature>
<sequence length="366" mass="40281">MTPLPGRTGDPRQILWLRDESGGSNASGILAAVGTLTGLSTLVLWLRCYVRGYLLRRFNAEEYIITVAWLCAVGVLVCFVLEAQHGVGHFSKDITDEDEQVLSKLVYYHSIIVMVGLSLVKISLAVFLRRFSSTILSKALVGSIIFLVAFTIACGLTLILQCIPIAAAWDTSLRPHARCFDNDTYTAIGLWNSITNLVTDVIFATLPIPLFIGIQVNWRIKFSLIGVLSLGYLACVAGIVKIISQVNVLKEQNMYRAELNVAILAACLPSLKPLLKSVLDGTRSLTTGRRNTSAYRYDTQGYYVQRSTDIAMKSMPRVPPTVYDVTAAGSSDGESGNWRESDEQRLHRTETGIMKTTEVVIQTHGD</sequence>
<protein>
    <recommendedName>
        <fullName evidence="7">Rhodopsin domain-containing protein</fullName>
    </recommendedName>
</protein>
<feature type="transmembrane region" description="Helical" evidence="6">
    <location>
        <begin position="26"/>
        <end position="46"/>
    </location>
</feature>
<accession>A0A8G1QVH0</accession>
<gene>
    <name evidence="8" type="ORF">BO85DRAFT_499709</name>
</gene>
<keyword evidence="9" id="KW-1185">Reference proteome</keyword>
<evidence type="ECO:0000256" key="1">
    <source>
        <dbReference type="ARBA" id="ARBA00004141"/>
    </source>
</evidence>
<keyword evidence="4 6" id="KW-0472">Membrane</keyword>
<comment type="subcellular location">
    <subcellularLocation>
        <location evidence="1">Membrane</location>
        <topology evidence="1">Multi-pass membrane protein</topology>
    </subcellularLocation>
</comment>
<proteinExistence type="inferred from homology"/>
<dbReference type="GeneID" id="37167478"/>
<dbReference type="RefSeq" id="XP_025512520.1">
    <property type="nucleotide sequence ID" value="XM_025664076.1"/>
</dbReference>
<dbReference type="PANTHER" id="PTHR33048:SF167">
    <property type="entry name" value="INTEGRAL MEMBRANE PROTEIN"/>
    <property type="match status" value="1"/>
</dbReference>
<dbReference type="PANTHER" id="PTHR33048">
    <property type="entry name" value="PTH11-LIKE INTEGRAL MEMBRANE PROTEIN (AFU_ORTHOLOGUE AFUA_5G11245)"/>
    <property type="match status" value="1"/>
</dbReference>
<feature type="transmembrane region" description="Helical" evidence="6">
    <location>
        <begin position="67"/>
        <end position="87"/>
    </location>
</feature>
<evidence type="ECO:0000256" key="5">
    <source>
        <dbReference type="ARBA" id="ARBA00038359"/>
    </source>
</evidence>
<evidence type="ECO:0000256" key="3">
    <source>
        <dbReference type="ARBA" id="ARBA00022989"/>
    </source>
</evidence>
<evidence type="ECO:0000313" key="8">
    <source>
        <dbReference type="EMBL" id="RAH54598.1"/>
    </source>
</evidence>
<feature type="transmembrane region" description="Helical" evidence="6">
    <location>
        <begin position="107"/>
        <end position="128"/>
    </location>
</feature>
<feature type="domain" description="Rhodopsin" evidence="7">
    <location>
        <begin position="46"/>
        <end position="276"/>
    </location>
</feature>
<evidence type="ECO:0000256" key="2">
    <source>
        <dbReference type="ARBA" id="ARBA00022692"/>
    </source>
</evidence>
<evidence type="ECO:0000259" key="7">
    <source>
        <dbReference type="Pfam" id="PF20684"/>
    </source>
</evidence>
<dbReference type="EMBL" id="KZ825071">
    <property type="protein sequence ID" value="RAH54598.1"/>
    <property type="molecule type" value="Genomic_DNA"/>
</dbReference>
<dbReference type="InterPro" id="IPR052337">
    <property type="entry name" value="SAT4-like"/>
</dbReference>
<feature type="transmembrane region" description="Helical" evidence="6">
    <location>
        <begin position="224"/>
        <end position="244"/>
    </location>
</feature>